<organism evidence="2 3">
    <name type="scientific">Thermogemmata fonticola</name>
    <dbReference type="NCBI Taxonomy" id="2755323"/>
    <lineage>
        <taxon>Bacteria</taxon>
        <taxon>Pseudomonadati</taxon>
        <taxon>Planctomycetota</taxon>
        <taxon>Planctomycetia</taxon>
        <taxon>Gemmatales</taxon>
        <taxon>Gemmataceae</taxon>
        <taxon>Thermogemmata</taxon>
    </lineage>
</organism>
<gene>
    <name evidence="2" type="ORF">H0921_08600</name>
</gene>
<dbReference type="AlphaFoldDB" id="A0A7V9ABL9"/>
<comment type="caution">
    <text evidence="2">The sequence shown here is derived from an EMBL/GenBank/DDBJ whole genome shotgun (WGS) entry which is preliminary data.</text>
</comment>
<reference evidence="2 3" key="1">
    <citation type="submission" date="2020-07" db="EMBL/GenBank/DDBJ databases">
        <title>Thermogemmata thermophila gen. nov., sp. nov., a novel moderate thermophilic planctomycete from a Kamchatka hot spring.</title>
        <authorList>
            <person name="Elcheninov A.G."/>
            <person name="Podosokorskaya O.A."/>
            <person name="Kovaleva O.L."/>
            <person name="Novikov A."/>
            <person name="Bonch-Osmolovskaya E.A."/>
            <person name="Toshchakov S.V."/>
            <person name="Kublanov I.V."/>
        </authorList>
    </citation>
    <scope>NUCLEOTIDE SEQUENCE [LARGE SCALE GENOMIC DNA]</scope>
    <source>
        <strain evidence="2 3">2918</strain>
    </source>
</reference>
<keyword evidence="1" id="KW-0732">Signal</keyword>
<accession>A0A7V9ABL9</accession>
<evidence type="ECO:0000256" key="1">
    <source>
        <dbReference type="SAM" id="SignalP"/>
    </source>
</evidence>
<dbReference type="Proteomes" id="UP000542342">
    <property type="component" value="Unassembled WGS sequence"/>
</dbReference>
<keyword evidence="3" id="KW-1185">Reference proteome</keyword>
<proteinExistence type="predicted"/>
<feature type="signal peptide" evidence="1">
    <location>
        <begin position="1"/>
        <end position="20"/>
    </location>
</feature>
<dbReference type="InterPro" id="IPR017504">
    <property type="entry name" value="CHP03067_Planctomycetes"/>
</dbReference>
<evidence type="ECO:0000313" key="3">
    <source>
        <dbReference type="Proteomes" id="UP000542342"/>
    </source>
</evidence>
<dbReference type="EMBL" id="JACEFB010000005">
    <property type="protein sequence ID" value="MBA2226218.1"/>
    <property type="molecule type" value="Genomic_DNA"/>
</dbReference>
<protein>
    <submittedName>
        <fullName evidence="2">TIGR03067 domain-containing protein</fullName>
    </submittedName>
</protein>
<name>A0A7V9ABL9_9BACT</name>
<evidence type="ECO:0000313" key="2">
    <source>
        <dbReference type="EMBL" id="MBA2226218.1"/>
    </source>
</evidence>
<sequence length="142" mass="15920">MHARFLGAVLILAASTLALALAQPADLKRLEGRYKVLIMEKATGPAPKEVIENLSFIFKGNKLTVKLANEEEKNAQFKLDPEKVPPAIDIFPLDGDYKGKTFPGIYKIDKDEVTIVMTEKGERPKDFKPEGEAILIRLRREK</sequence>
<dbReference type="NCBIfam" id="TIGR03067">
    <property type="entry name" value="Planc_TIGR03067"/>
    <property type="match status" value="1"/>
</dbReference>
<feature type="chain" id="PRO_5031297759" evidence="1">
    <location>
        <begin position="21"/>
        <end position="142"/>
    </location>
</feature>
<dbReference type="RefSeq" id="WP_194537663.1">
    <property type="nucleotide sequence ID" value="NZ_JACEFB010000005.1"/>
</dbReference>